<dbReference type="AlphaFoldDB" id="A0A0R1KC52"/>
<evidence type="ECO:0000256" key="1">
    <source>
        <dbReference type="SAM" id="Phobius"/>
    </source>
</evidence>
<keyword evidence="1" id="KW-0472">Membrane</keyword>
<sequence>MHAKTQIDFTNYSPFIRWSDRYKNWVGIIEFLILIAWWVHPVVWLGVIFAVTIGYDVIWGVCLSVETWRHHRRGDLHYK</sequence>
<dbReference type="EMBL" id="AZDT01000007">
    <property type="protein sequence ID" value="KRK77362.1"/>
    <property type="molecule type" value="Genomic_DNA"/>
</dbReference>
<gene>
    <name evidence="2" type="ORF">FD30_GL000111</name>
</gene>
<feature type="transmembrane region" description="Helical" evidence="1">
    <location>
        <begin position="45"/>
        <end position="65"/>
    </location>
</feature>
<evidence type="ECO:0000313" key="2">
    <source>
        <dbReference type="EMBL" id="KRK77362.1"/>
    </source>
</evidence>
<keyword evidence="1" id="KW-1133">Transmembrane helix</keyword>
<accession>A0A0R1KC52</accession>
<comment type="caution">
    <text evidence="2">The sequence shown here is derived from an EMBL/GenBank/DDBJ whole genome shotgun (WGS) entry which is preliminary data.</text>
</comment>
<name>A0A0R1KC52_9LACO</name>
<evidence type="ECO:0000313" key="3">
    <source>
        <dbReference type="Proteomes" id="UP000051162"/>
    </source>
</evidence>
<reference evidence="2 3" key="1">
    <citation type="journal article" date="2015" name="Genome Announc.">
        <title>Expanding the biotechnology potential of lactobacilli through comparative genomics of 213 strains and associated genera.</title>
        <authorList>
            <person name="Sun Z."/>
            <person name="Harris H.M."/>
            <person name="McCann A."/>
            <person name="Guo C."/>
            <person name="Argimon S."/>
            <person name="Zhang W."/>
            <person name="Yang X."/>
            <person name="Jeffery I.B."/>
            <person name="Cooney J.C."/>
            <person name="Kagawa T.F."/>
            <person name="Liu W."/>
            <person name="Song Y."/>
            <person name="Salvetti E."/>
            <person name="Wrobel A."/>
            <person name="Rasinkangas P."/>
            <person name="Parkhill J."/>
            <person name="Rea M.C."/>
            <person name="O'Sullivan O."/>
            <person name="Ritari J."/>
            <person name="Douillard F.P."/>
            <person name="Paul Ross R."/>
            <person name="Yang R."/>
            <person name="Briner A.E."/>
            <person name="Felis G.E."/>
            <person name="de Vos W.M."/>
            <person name="Barrangou R."/>
            <person name="Klaenhammer T.R."/>
            <person name="Caufield P.W."/>
            <person name="Cui Y."/>
            <person name="Zhang H."/>
            <person name="O'Toole P.W."/>
        </authorList>
    </citation>
    <scope>NUCLEOTIDE SEQUENCE [LARGE SCALE GENOMIC DNA]</scope>
    <source>
        <strain evidence="2 3">DSM 19117</strain>
    </source>
</reference>
<dbReference type="Proteomes" id="UP000051162">
    <property type="component" value="Unassembled WGS sequence"/>
</dbReference>
<dbReference type="RefSeq" id="WP_024747391.1">
    <property type="nucleotide sequence ID" value="NZ_AZDT01000007.1"/>
</dbReference>
<dbReference type="GeneID" id="84782630"/>
<feature type="transmembrane region" description="Helical" evidence="1">
    <location>
        <begin position="22"/>
        <end position="39"/>
    </location>
</feature>
<proteinExistence type="predicted"/>
<keyword evidence="1" id="KW-0812">Transmembrane</keyword>
<protein>
    <submittedName>
        <fullName evidence="2">Uncharacterized protein</fullName>
    </submittedName>
</protein>
<organism evidence="2 3">
    <name type="scientific">Levilactobacillus namurensis DSM 19117</name>
    <dbReference type="NCBI Taxonomy" id="1423773"/>
    <lineage>
        <taxon>Bacteria</taxon>
        <taxon>Bacillati</taxon>
        <taxon>Bacillota</taxon>
        <taxon>Bacilli</taxon>
        <taxon>Lactobacillales</taxon>
        <taxon>Lactobacillaceae</taxon>
        <taxon>Levilactobacillus</taxon>
    </lineage>
</organism>
<keyword evidence="3" id="KW-1185">Reference proteome</keyword>
<dbReference type="PATRIC" id="fig|1423773.3.peg.114"/>